<keyword evidence="2" id="KW-1185">Reference proteome</keyword>
<dbReference type="Proteomes" id="UP000317421">
    <property type="component" value="Unassembled WGS sequence"/>
</dbReference>
<accession>A0A5C6AJN0</accession>
<name>A0A5C6AJN0_9BACT</name>
<organism evidence="1 2">
    <name type="scientific">Botrimarina colliarenosi</name>
    <dbReference type="NCBI Taxonomy" id="2528001"/>
    <lineage>
        <taxon>Bacteria</taxon>
        <taxon>Pseudomonadati</taxon>
        <taxon>Planctomycetota</taxon>
        <taxon>Planctomycetia</taxon>
        <taxon>Pirellulales</taxon>
        <taxon>Lacipirellulaceae</taxon>
        <taxon>Botrimarina</taxon>
    </lineage>
</organism>
<evidence type="ECO:0000313" key="1">
    <source>
        <dbReference type="EMBL" id="TWT99458.1"/>
    </source>
</evidence>
<gene>
    <name evidence="1" type="ORF">Pla108_03970</name>
</gene>
<dbReference type="AlphaFoldDB" id="A0A5C6AJN0"/>
<evidence type="ECO:0000313" key="2">
    <source>
        <dbReference type="Proteomes" id="UP000317421"/>
    </source>
</evidence>
<dbReference type="RefSeq" id="WP_146442213.1">
    <property type="nucleotide sequence ID" value="NZ_SJPR01000001.1"/>
</dbReference>
<sequence>MCRRCKCLSIFGSVIAVVLLLNTTLNAGIIVNDSFADGDLTKTGALDTNWWTSSSSSGIEVSAGSLGLVTGSSGRGIHTVFPTQTLSNLGDSVKATYTFTAPATVGTGSGSFRVGLFDTLGRAGLDGDVSASSGSPNALFGWSVVNGGPGDPGLPGYLMDMDVNDGTDDLNIRKHITNSATGRLMSTTGNGSFSSLGNGDNNVYSFAANTEYTGSMSMTRISATEVEIAGTLGAASFSITDTFDSIDVGMLAFHVNSNQFGSSSTAGDPNNGIDFSNVTIEFSSVPEPSTLICAIGSLIFYPGFGRRRRSH</sequence>
<protein>
    <recommendedName>
        <fullName evidence="3">PEP-CTERM protein-sorting domain-containing protein</fullName>
    </recommendedName>
</protein>
<proteinExistence type="predicted"/>
<dbReference type="OrthoDB" id="7788759at2"/>
<evidence type="ECO:0008006" key="3">
    <source>
        <dbReference type="Google" id="ProtNLM"/>
    </source>
</evidence>
<dbReference type="EMBL" id="SJPR01000001">
    <property type="protein sequence ID" value="TWT99458.1"/>
    <property type="molecule type" value="Genomic_DNA"/>
</dbReference>
<reference evidence="1 2" key="1">
    <citation type="submission" date="2019-02" db="EMBL/GenBank/DDBJ databases">
        <title>Deep-cultivation of Planctomycetes and their phenomic and genomic characterization uncovers novel biology.</title>
        <authorList>
            <person name="Wiegand S."/>
            <person name="Jogler M."/>
            <person name="Boedeker C."/>
            <person name="Pinto D."/>
            <person name="Vollmers J."/>
            <person name="Rivas-Marin E."/>
            <person name="Kohn T."/>
            <person name="Peeters S.H."/>
            <person name="Heuer A."/>
            <person name="Rast P."/>
            <person name="Oberbeckmann S."/>
            <person name="Bunk B."/>
            <person name="Jeske O."/>
            <person name="Meyerdierks A."/>
            <person name="Storesund J.E."/>
            <person name="Kallscheuer N."/>
            <person name="Luecker S."/>
            <person name="Lage O.M."/>
            <person name="Pohl T."/>
            <person name="Merkel B.J."/>
            <person name="Hornburger P."/>
            <person name="Mueller R.-W."/>
            <person name="Bruemmer F."/>
            <person name="Labrenz M."/>
            <person name="Spormann A.M."/>
            <person name="Op Den Camp H."/>
            <person name="Overmann J."/>
            <person name="Amann R."/>
            <person name="Jetten M.S.M."/>
            <person name="Mascher T."/>
            <person name="Medema M.H."/>
            <person name="Devos D.P."/>
            <person name="Kaster A.-K."/>
            <person name="Ovreas L."/>
            <person name="Rohde M."/>
            <person name="Galperin M.Y."/>
            <person name="Jogler C."/>
        </authorList>
    </citation>
    <scope>NUCLEOTIDE SEQUENCE [LARGE SCALE GENOMIC DNA]</scope>
    <source>
        <strain evidence="1 2">Pla108</strain>
    </source>
</reference>
<comment type="caution">
    <text evidence="1">The sequence shown here is derived from an EMBL/GenBank/DDBJ whole genome shotgun (WGS) entry which is preliminary data.</text>
</comment>